<keyword evidence="1" id="KW-0472">Membrane</keyword>
<evidence type="ECO:0000313" key="3">
    <source>
        <dbReference type="Proteomes" id="UP001239909"/>
    </source>
</evidence>
<evidence type="ECO:0000313" key="2">
    <source>
        <dbReference type="EMBL" id="GMG82409.1"/>
    </source>
</evidence>
<keyword evidence="3" id="KW-1185">Reference proteome</keyword>
<name>A0ABQ6LP57_9RHOB</name>
<proteinExistence type="predicted"/>
<dbReference type="Proteomes" id="UP001239909">
    <property type="component" value="Unassembled WGS sequence"/>
</dbReference>
<gene>
    <name evidence="2" type="ORF">LNKW23_16220</name>
</gene>
<feature type="transmembrane region" description="Helical" evidence="1">
    <location>
        <begin position="12"/>
        <end position="33"/>
    </location>
</feature>
<dbReference type="RefSeq" id="WP_285671188.1">
    <property type="nucleotide sequence ID" value="NZ_BSYI01000010.1"/>
</dbReference>
<keyword evidence="1" id="KW-1133">Transmembrane helix</keyword>
<sequence length="127" mass="12638">MGPLANLDLGVLAGFSAAALFVSAGAVFISGFFPRAARPEAVAGGLGGLLLWLGVALTALIAVLAVAVAAARLDWAVAVVAAGSAFLLAPFLVQPVPERIRDTKAGLGLFAVLGCLVLVALPADSLF</sequence>
<keyword evidence="1" id="KW-0812">Transmembrane</keyword>
<dbReference type="EMBL" id="BSYI01000010">
    <property type="protein sequence ID" value="GMG82409.1"/>
    <property type="molecule type" value="Genomic_DNA"/>
</dbReference>
<evidence type="ECO:0000256" key="1">
    <source>
        <dbReference type="SAM" id="Phobius"/>
    </source>
</evidence>
<comment type="caution">
    <text evidence="2">The sequence shown here is derived from an EMBL/GenBank/DDBJ whole genome shotgun (WGS) entry which is preliminary data.</text>
</comment>
<accession>A0ABQ6LP57</accession>
<organism evidence="2 3">
    <name type="scientific">Paralimibaculum aggregatum</name>
    <dbReference type="NCBI Taxonomy" id="3036245"/>
    <lineage>
        <taxon>Bacteria</taxon>
        <taxon>Pseudomonadati</taxon>
        <taxon>Pseudomonadota</taxon>
        <taxon>Alphaproteobacteria</taxon>
        <taxon>Rhodobacterales</taxon>
        <taxon>Paracoccaceae</taxon>
        <taxon>Paralimibaculum</taxon>
    </lineage>
</organism>
<protein>
    <submittedName>
        <fullName evidence="2">Uncharacterized protein</fullName>
    </submittedName>
</protein>
<feature type="transmembrane region" description="Helical" evidence="1">
    <location>
        <begin position="75"/>
        <end position="93"/>
    </location>
</feature>
<feature type="transmembrane region" description="Helical" evidence="1">
    <location>
        <begin position="105"/>
        <end position="123"/>
    </location>
</feature>
<reference evidence="2 3" key="1">
    <citation type="submission" date="2023-04" db="EMBL/GenBank/DDBJ databases">
        <title>Marinoamorphus aggregata gen. nov., sp. Nov., isolate from tissue of brittle star Ophioplocus japonicus.</title>
        <authorList>
            <person name="Kawano K."/>
            <person name="Sawayama S."/>
            <person name="Nakagawa S."/>
        </authorList>
    </citation>
    <scope>NUCLEOTIDE SEQUENCE [LARGE SCALE GENOMIC DNA]</scope>
    <source>
        <strain evidence="2 3">NKW23</strain>
    </source>
</reference>
<feature type="transmembrane region" description="Helical" evidence="1">
    <location>
        <begin position="45"/>
        <end position="69"/>
    </location>
</feature>